<sequence>MKALRKIMCLVLCFALSSYTLPLFAATASQAESLARVELTDQEMQKIIGGTGSVDATMSEYIRYDPKVAPVAQAVISNRSNISLPYVLEIMTINGVSLEVLASGTLAAGETKIISGSGSPGVNKGSVRVKLVEMLA</sequence>
<reference evidence="1" key="1">
    <citation type="submission" date="2018-06" db="EMBL/GenBank/DDBJ databases">
        <authorList>
            <person name="Zhirakovskaya E."/>
        </authorList>
    </citation>
    <scope>NUCLEOTIDE SEQUENCE</scope>
</reference>
<organism evidence="1">
    <name type="scientific">hydrothermal vent metagenome</name>
    <dbReference type="NCBI Taxonomy" id="652676"/>
    <lineage>
        <taxon>unclassified sequences</taxon>
        <taxon>metagenomes</taxon>
        <taxon>ecological metagenomes</taxon>
    </lineage>
</organism>
<name>A0A3B0ZXN3_9ZZZZ</name>
<protein>
    <submittedName>
        <fullName evidence="1">Uncharacterized protein</fullName>
    </submittedName>
</protein>
<evidence type="ECO:0000313" key="1">
    <source>
        <dbReference type="EMBL" id="VAW98375.1"/>
    </source>
</evidence>
<proteinExistence type="predicted"/>
<dbReference type="AlphaFoldDB" id="A0A3B0ZXN3"/>
<accession>A0A3B0ZXN3</accession>
<gene>
    <name evidence="1" type="ORF">MNBD_GAMMA22-2473</name>
</gene>
<dbReference type="EMBL" id="UOFS01000037">
    <property type="protein sequence ID" value="VAW98375.1"/>
    <property type="molecule type" value="Genomic_DNA"/>
</dbReference>